<sequence length="113" mass="12206">MQVHGFRALTFLLFLAAATFILFSNFTTLIAQPGNHGDTDPTTLIAVAVSRKLKENERKSKKEGGWVSVDDYGDASPVPTGAGDSSVRPAPIEHGTPLRPYIPRAPPPPAIYY</sequence>
<evidence type="ECO:0000313" key="2">
    <source>
        <dbReference type="EMBL" id="MED6132243.1"/>
    </source>
</evidence>
<evidence type="ECO:0000313" key="3">
    <source>
        <dbReference type="Proteomes" id="UP001341840"/>
    </source>
</evidence>
<dbReference type="EMBL" id="JASCZI010060465">
    <property type="protein sequence ID" value="MED6132243.1"/>
    <property type="molecule type" value="Genomic_DNA"/>
</dbReference>
<accession>A0ABU6S876</accession>
<name>A0ABU6S876_9FABA</name>
<proteinExistence type="predicted"/>
<feature type="compositionally biased region" description="Pro residues" evidence="1">
    <location>
        <begin position="103"/>
        <end position="113"/>
    </location>
</feature>
<keyword evidence="3" id="KW-1185">Reference proteome</keyword>
<dbReference type="Proteomes" id="UP001341840">
    <property type="component" value="Unassembled WGS sequence"/>
</dbReference>
<evidence type="ECO:0008006" key="4">
    <source>
        <dbReference type="Google" id="ProtNLM"/>
    </source>
</evidence>
<comment type="caution">
    <text evidence="2">The sequence shown here is derived from an EMBL/GenBank/DDBJ whole genome shotgun (WGS) entry which is preliminary data.</text>
</comment>
<dbReference type="PANTHER" id="PTHR37249:SF3">
    <property type="entry name" value="OS03G0206201 PROTEIN"/>
    <property type="match status" value="1"/>
</dbReference>
<gene>
    <name evidence="2" type="ORF">PIB30_017319</name>
</gene>
<evidence type="ECO:0000256" key="1">
    <source>
        <dbReference type="SAM" id="MobiDB-lite"/>
    </source>
</evidence>
<feature type="region of interest" description="Disordered" evidence="1">
    <location>
        <begin position="56"/>
        <end position="113"/>
    </location>
</feature>
<dbReference type="PANTHER" id="PTHR37249">
    <property type="entry name" value="OS03G0206201 PROTEIN"/>
    <property type="match status" value="1"/>
</dbReference>
<organism evidence="2 3">
    <name type="scientific">Stylosanthes scabra</name>
    <dbReference type="NCBI Taxonomy" id="79078"/>
    <lineage>
        <taxon>Eukaryota</taxon>
        <taxon>Viridiplantae</taxon>
        <taxon>Streptophyta</taxon>
        <taxon>Embryophyta</taxon>
        <taxon>Tracheophyta</taxon>
        <taxon>Spermatophyta</taxon>
        <taxon>Magnoliopsida</taxon>
        <taxon>eudicotyledons</taxon>
        <taxon>Gunneridae</taxon>
        <taxon>Pentapetalae</taxon>
        <taxon>rosids</taxon>
        <taxon>fabids</taxon>
        <taxon>Fabales</taxon>
        <taxon>Fabaceae</taxon>
        <taxon>Papilionoideae</taxon>
        <taxon>50 kb inversion clade</taxon>
        <taxon>dalbergioids sensu lato</taxon>
        <taxon>Dalbergieae</taxon>
        <taxon>Pterocarpus clade</taxon>
        <taxon>Stylosanthes</taxon>
    </lineage>
</organism>
<protein>
    <recommendedName>
        <fullName evidence="4">Transmembrane protein</fullName>
    </recommendedName>
</protein>
<reference evidence="2 3" key="1">
    <citation type="journal article" date="2023" name="Plants (Basel)">
        <title>Bridging the Gap: Combining Genomics and Transcriptomics Approaches to Understand Stylosanthes scabra, an Orphan Legume from the Brazilian Caatinga.</title>
        <authorList>
            <person name="Ferreira-Neto J.R.C."/>
            <person name="da Silva M.D."/>
            <person name="Binneck E."/>
            <person name="de Melo N.F."/>
            <person name="da Silva R.H."/>
            <person name="de Melo A.L.T.M."/>
            <person name="Pandolfi V."/>
            <person name="Bustamante F.O."/>
            <person name="Brasileiro-Vidal A.C."/>
            <person name="Benko-Iseppon A.M."/>
        </authorList>
    </citation>
    <scope>NUCLEOTIDE SEQUENCE [LARGE SCALE GENOMIC DNA]</scope>
    <source>
        <tissue evidence="2">Leaves</tissue>
    </source>
</reference>